<organism evidence="2">
    <name type="scientific">Intestinibacter bartlettii</name>
    <dbReference type="NCBI Taxonomy" id="261299"/>
    <lineage>
        <taxon>Bacteria</taxon>
        <taxon>Bacillati</taxon>
        <taxon>Bacillota</taxon>
        <taxon>Clostridia</taxon>
        <taxon>Peptostreptococcales</taxon>
        <taxon>Peptostreptococcaceae</taxon>
        <taxon>Intestinibacter</taxon>
    </lineage>
</organism>
<name>A0A6N3E8T7_9FIRM</name>
<dbReference type="PROSITE" id="PS51459">
    <property type="entry name" value="FIDO"/>
    <property type="match status" value="1"/>
</dbReference>
<proteinExistence type="predicted"/>
<feature type="domain" description="Fido" evidence="1">
    <location>
        <begin position="106"/>
        <end position="268"/>
    </location>
</feature>
<evidence type="ECO:0000259" key="1">
    <source>
        <dbReference type="PROSITE" id="PS51459"/>
    </source>
</evidence>
<dbReference type="InterPro" id="IPR003812">
    <property type="entry name" value="Fido"/>
</dbReference>
<dbReference type="RefSeq" id="WP_156531084.1">
    <property type="nucleotide sequence ID" value="NZ_CACRUE010000033.1"/>
</dbReference>
<dbReference type="Gene3D" id="1.10.3290.10">
    <property type="entry name" value="Fido-like domain"/>
    <property type="match status" value="1"/>
</dbReference>
<dbReference type="InterPro" id="IPR036597">
    <property type="entry name" value="Fido-like_dom_sf"/>
</dbReference>
<dbReference type="AlphaFoldDB" id="A0A6N3E8T7"/>
<sequence length="350" mass="41292">MEYIMGKKLLDMPVNMKIVKMISTINECKGKQIIYKKQPKKTLEKLTEKSTLDFTLDSCENTVEGKEHAKDIFFNVTKPKTREEVSIVEFRDILKTVNNAYEDMKISSQTILELHGYLHRFSLVRGGKYRTEDNNFLQTDFFREETFNDHGVLIKKNFEERLDKYIEDLCKNYNKLIIEDEIDNLVIIASFILDFILISPFPENNIKMAKLLTLLLLNKNGYEVGRYMNLGKIYDESSQVYFKGLFTRKNDTEKFYYGVNKWLEYFMKFVLEAYIALGEELNLKETKKETKTKRIEKIINSTLGYFTKEDIRELCPDIPEPTINRVFNNLRKDGKIEVVARGRSAKWKRV</sequence>
<protein>
    <recommendedName>
        <fullName evidence="1">Fido domain-containing protein</fullName>
    </recommendedName>
</protein>
<dbReference type="EMBL" id="CACRUE010000033">
    <property type="protein sequence ID" value="VYU36314.1"/>
    <property type="molecule type" value="Genomic_DNA"/>
</dbReference>
<accession>A0A6N3E8T7</accession>
<evidence type="ECO:0000313" key="2">
    <source>
        <dbReference type="EMBL" id="VYU36314.1"/>
    </source>
</evidence>
<dbReference type="SUPFAM" id="SSF140931">
    <property type="entry name" value="Fic-like"/>
    <property type="match status" value="1"/>
</dbReference>
<gene>
    <name evidence="2" type="ORF">IBLFYP30_02471</name>
</gene>
<reference evidence="2" key="1">
    <citation type="submission" date="2019-11" db="EMBL/GenBank/DDBJ databases">
        <authorList>
            <person name="Feng L."/>
        </authorList>
    </citation>
    <scope>NUCLEOTIDE SEQUENCE</scope>
    <source>
        <strain evidence="2">IbartlettiiLFYP30</strain>
    </source>
</reference>